<dbReference type="AlphaFoldDB" id="A0A8B8FU71"/>
<dbReference type="SUPFAM" id="SSF53098">
    <property type="entry name" value="Ribonuclease H-like"/>
    <property type="match status" value="1"/>
</dbReference>
<dbReference type="PANTHER" id="PTHR32344:SF1">
    <property type="entry name" value="U1-TYPE DOMAIN-CONTAINING PROTEIN"/>
    <property type="match status" value="1"/>
</dbReference>
<dbReference type="RefSeq" id="XP_025414033.1">
    <property type="nucleotide sequence ID" value="XM_025558248.1"/>
</dbReference>
<protein>
    <submittedName>
        <fullName evidence="3">Uncharacterized protein LOC112686112</fullName>
    </submittedName>
</protein>
<evidence type="ECO:0000259" key="1">
    <source>
        <dbReference type="Pfam" id="PF04937"/>
    </source>
</evidence>
<evidence type="ECO:0000313" key="3">
    <source>
        <dbReference type="RefSeq" id="XP_025414033.1"/>
    </source>
</evidence>
<dbReference type="InterPro" id="IPR007021">
    <property type="entry name" value="DUF659"/>
</dbReference>
<dbReference type="Pfam" id="PF04937">
    <property type="entry name" value="DUF659"/>
    <property type="match status" value="1"/>
</dbReference>
<dbReference type="GeneID" id="112686112"/>
<evidence type="ECO:0000313" key="2">
    <source>
        <dbReference type="Proteomes" id="UP000694846"/>
    </source>
</evidence>
<keyword evidence="2" id="KW-1185">Reference proteome</keyword>
<reference evidence="3" key="1">
    <citation type="submission" date="2025-08" db="UniProtKB">
        <authorList>
            <consortium name="RefSeq"/>
        </authorList>
    </citation>
    <scope>IDENTIFICATION</scope>
    <source>
        <tissue evidence="3">Whole body</tissue>
    </source>
</reference>
<dbReference type="GO" id="GO:0003690">
    <property type="term" value="F:double-stranded DNA binding"/>
    <property type="evidence" value="ECO:0007669"/>
    <property type="project" value="InterPro"/>
</dbReference>
<dbReference type="PANTHER" id="PTHR32344">
    <property type="entry name" value="U1-TYPE DOMAIN-CONTAINING PROTEIN"/>
    <property type="match status" value="1"/>
</dbReference>
<proteinExistence type="predicted"/>
<feature type="domain" description="DUF659" evidence="1">
    <location>
        <begin position="122"/>
        <end position="279"/>
    </location>
</feature>
<name>A0A8B8FU71_9HEMI</name>
<sequence>MPKTKQSTKNHLNSFVLEYGTDIFKTDGSILFCKLCEVKVNSDRKFVVTQHVNTEKHKRAIIRKNVKNTNSEIQQLVTNTPKKCLFSHDLCKALLSANIPLYKISNPQLKSFLEKYTSREIPSDSTLRKTYVDDIYEETIKNIREQIKGNKIWVSIDETTDSEGRYVANVIIGTLNTDAPGKTYLLTTEVLEKANNSTIVKLFDHSMFVLWPNGIRHDNVLLFVTDATPYMVKAGRILQSLYSKMIHLTCLAHGIHRVAESIREKFKKVDKLISRVKQVFLKAPSRVLVFKSEAPAIPLPPEPILTRWGTWIMAASYYCKYYKDIRRVLLSINSEDAISVKEAQQLVQDPNMEANLVYIHSNFGFIPEYITKLETQYISLSEALSAVKYVQNKLNDCEGEIGDVVFQKFNNVLEKNCGFKTILNISKILSGQESSMEGLPDDLTGDDITYFKYAPITSTDVERSFSRYKTLLVDNRRSFNFENIKKSLVVQCNTLEGI</sequence>
<gene>
    <name evidence="3" type="primary">LOC112686112</name>
</gene>
<accession>A0A8B8FU71</accession>
<dbReference type="OrthoDB" id="6623574at2759"/>
<organism evidence="2 3">
    <name type="scientific">Sipha flava</name>
    <name type="common">yellow sugarcane aphid</name>
    <dbReference type="NCBI Taxonomy" id="143950"/>
    <lineage>
        <taxon>Eukaryota</taxon>
        <taxon>Metazoa</taxon>
        <taxon>Ecdysozoa</taxon>
        <taxon>Arthropoda</taxon>
        <taxon>Hexapoda</taxon>
        <taxon>Insecta</taxon>
        <taxon>Pterygota</taxon>
        <taxon>Neoptera</taxon>
        <taxon>Paraneoptera</taxon>
        <taxon>Hemiptera</taxon>
        <taxon>Sternorrhyncha</taxon>
        <taxon>Aphidomorpha</taxon>
        <taxon>Aphidoidea</taxon>
        <taxon>Aphididae</taxon>
        <taxon>Sipha</taxon>
    </lineage>
</organism>
<dbReference type="InterPro" id="IPR012337">
    <property type="entry name" value="RNaseH-like_sf"/>
</dbReference>
<dbReference type="GO" id="GO:0005634">
    <property type="term" value="C:nucleus"/>
    <property type="evidence" value="ECO:0007669"/>
    <property type="project" value="InterPro"/>
</dbReference>
<dbReference type="InterPro" id="IPR033375">
    <property type="entry name" value="Cggbp1"/>
</dbReference>
<dbReference type="Proteomes" id="UP000694846">
    <property type="component" value="Unplaced"/>
</dbReference>
<dbReference type="GO" id="GO:0006357">
    <property type="term" value="P:regulation of transcription by RNA polymerase II"/>
    <property type="evidence" value="ECO:0007669"/>
    <property type="project" value="InterPro"/>
</dbReference>